<dbReference type="EMBL" id="JAPDDS010000011">
    <property type="protein sequence ID" value="MCW1886575.1"/>
    <property type="molecule type" value="Genomic_DNA"/>
</dbReference>
<dbReference type="Proteomes" id="UP001207930">
    <property type="component" value="Unassembled WGS sequence"/>
</dbReference>
<dbReference type="RefSeq" id="WP_264502531.1">
    <property type="nucleotide sequence ID" value="NZ_JAPDDS010000011.1"/>
</dbReference>
<sequence length="170" mass="18372">MDDPLSDSQIVVEKLPFGLRLTLLFLRVLAFMLLLPMVGAGLATLAMLSEGGKSPDAFPISLVPGVLGMGAFLVLLVMLCGTAWLEGHLRQSDVPFSSSWLVSQPLHPARQLILPVVGCIAAAGYLAILLWLIGLLSPDLELDFRWPLTWGCVAIAATFLLRWLKVKLPG</sequence>
<evidence type="ECO:0000256" key="1">
    <source>
        <dbReference type="SAM" id="Phobius"/>
    </source>
</evidence>
<keyword evidence="1" id="KW-0472">Membrane</keyword>
<organism evidence="2 3">
    <name type="scientific">Luteolibacter flavescens</name>
    <dbReference type="NCBI Taxonomy" id="1859460"/>
    <lineage>
        <taxon>Bacteria</taxon>
        <taxon>Pseudomonadati</taxon>
        <taxon>Verrucomicrobiota</taxon>
        <taxon>Verrucomicrobiia</taxon>
        <taxon>Verrucomicrobiales</taxon>
        <taxon>Verrucomicrobiaceae</taxon>
        <taxon>Luteolibacter</taxon>
    </lineage>
</organism>
<comment type="caution">
    <text evidence="2">The sequence shown here is derived from an EMBL/GenBank/DDBJ whole genome shotgun (WGS) entry which is preliminary data.</text>
</comment>
<keyword evidence="1" id="KW-1133">Transmembrane helix</keyword>
<protein>
    <submittedName>
        <fullName evidence="2">Uncharacterized protein</fullName>
    </submittedName>
</protein>
<feature type="transmembrane region" description="Helical" evidence="1">
    <location>
        <begin position="146"/>
        <end position="164"/>
    </location>
</feature>
<evidence type="ECO:0000313" key="3">
    <source>
        <dbReference type="Proteomes" id="UP001207930"/>
    </source>
</evidence>
<keyword evidence="1" id="KW-0812">Transmembrane</keyword>
<feature type="transmembrane region" description="Helical" evidence="1">
    <location>
        <begin position="24"/>
        <end position="48"/>
    </location>
</feature>
<gene>
    <name evidence="2" type="ORF">OKA04_17690</name>
</gene>
<evidence type="ECO:0000313" key="2">
    <source>
        <dbReference type="EMBL" id="MCW1886575.1"/>
    </source>
</evidence>
<reference evidence="2 3" key="1">
    <citation type="submission" date="2022-10" db="EMBL/GenBank/DDBJ databases">
        <title>Luteolibacter flavescens strain MCCC 1K03193, whole genome shotgun sequencing project.</title>
        <authorList>
            <person name="Zhao G."/>
            <person name="Shen L."/>
        </authorList>
    </citation>
    <scope>NUCLEOTIDE SEQUENCE [LARGE SCALE GENOMIC DNA]</scope>
    <source>
        <strain evidence="2 3">MCCC 1K03193</strain>
    </source>
</reference>
<feature type="transmembrane region" description="Helical" evidence="1">
    <location>
        <begin position="60"/>
        <end position="85"/>
    </location>
</feature>
<accession>A0ABT3FSN4</accession>
<name>A0ABT3FSN4_9BACT</name>
<feature type="transmembrane region" description="Helical" evidence="1">
    <location>
        <begin position="112"/>
        <end position="134"/>
    </location>
</feature>
<proteinExistence type="predicted"/>
<keyword evidence="3" id="KW-1185">Reference proteome</keyword>